<evidence type="ECO:0008006" key="4">
    <source>
        <dbReference type="Google" id="ProtNLM"/>
    </source>
</evidence>
<evidence type="ECO:0000313" key="3">
    <source>
        <dbReference type="Proteomes" id="UP000799324"/>
    </source>
</evidence>
<reference evidence="2" key="1">
    <citation type="journal article" date="2020" name="Stud. Mycol.">
        <title>101 Dothideomycetes genomes: a test case for predicting lifestyles and emergence of pathogens.</title>
        <authorList>
            <person name="Haridas S."/>
            <person name="Albert R."/>
            <person name="Binder M."/>
            <person name="Bloem J."/>
            <person name="Labutti K."/>
            <person name="Salamov A."/>
            <person name="Andreopoulos B."/>
            <person name="Baker S."/>
            <person name="Barry K."/>
            <person name="Bills G."/>
            <person name="Bluhm B."/>
            <person name="Cannon C."/>
            <person name="Castanera R."/>
            <person name="Culley D."/>
            <person name="Daum C."/>
            <person name="Ezra D."/>
            <person name="Gonzalez J."/>
            <person name="Henrissat B."/>
            <person name="Kuo A."/>
            <person name="Liang C."/>
            <person name="Lipzen A."/>
            <person name="Lutzoni F."/>
            <person name="Magnuson J."/>
            <person name="Mondo S."/>
            <person name="Nolan M."/>
            <person name="Ohm R."/>
            <person name="Pangilinan J."/>
            <person name="Park H.-J."/>
            <person name="Ramirez L."/>
            <person name="Alfaro M."/>
            <person name="Sun H."/>
            <person name="Tritt A."/>
            <person name="Yoshinaga Y."/>
            <person name="Zwiers L.-H."/>
            <person name="Turgeon B."/>
            <person name="Goodwin S."/>
            <person name="Spatafora J."/>
            <person name="Crous P."/>
            <person name="Grigoriev I."/>
        </authorList>
    </citation>
    <scope>NUCLEOTIDE SEQUENCE</scope>
    <source>
        <strain evidence="2">CBS 122681</strain>
    </source>
</reference>
<protein>
    <recommendedName>
        <fullName evidence="4">MADS-box domain-containing protein</fullName>
    </recommendedName>
</protein>
<accession>A0A6A6SUD5</accession>
<name>A0A6A6SUD5_9PLEO</name>
<feature type="compositionally biased region" description="Low complexity" evidence="1">
    <location>
        <begin position="23"/>
        <end position="35"/>
    </location>
</feature>
<evidence type="ECO:0000313" key="2">
    <source>
        <dbReference type="EMBL" id="KAF2650667.1"/>
    </source>
</evidence>
<evidence type="ECO:0000256" key="1">
    <source>
        <dbReference type="SAM" id="MobiDB-lite"/>
    </source>
</evidence>
<feature type="region of interest" description="Disordered" evidence="1">
    <location>
        <begin position="1"/>
        <end position="55"/>
    </location>
</feature>
<dbReference type="AlphaFoldDB" id="A0A6A6SUD5"/>
<dbReference type="EMBL" id="MU004447">
    <property type="protein sequence ID" value="KAF2650667.1"/>
    <property type="molecule type" value="Genomic_DNA"/>
</dbReference>
<keyword evidence="3" id="KW-1185">Reference proteome</keyword>
<sequence>MASSEPSCVDSAVSASSTERSRFSTPSSPPRLNLEPLPPPRIRTTPPTCLAPPPSLIRKRPAKFVRMRQQQLYDILQRVDEVAPESSIANDALRRHSSLESFPFSPPIHCTPEPQDRARSTYHVHDGTGKANRIHSQDPRVCRRTDTVFRKAKQLAELANTEVYLVVRHPGQCMVFDSANPLSPSLLEPKDNETIITVHVS</sequence>
<dbReference type="OrthoDB" id="3800817at2759"/>
<dbReference type="Proteomes" id="UP000799324">
    <property type="component" value="Unassembled WGS sequence"/>
</dbReference>
<gene>
    <name evidence="2" type="ORF">K491DRAFT_782427</name>
</gene>
<proteinExistence type="predicted"/>
<organism evidence="2 3">
    <name type="scientific">Lophiostoma macrostomum CBS 122681</name>
    <dbReference type="NCBI Taxonomy" id="1314788"/>
    <lineage>
        <taxon>Eukaryota</taxon>
        <taxon>Fungi</taxon>
        <taxon>Dikarya</taxon>
        <taxon>Ascomycota</taxon>
        <taxon>Pezizomycotina</taxon>
        <taxon>Dothideomycetes</taxon>
        <taxon>Pleosporomycetidae</taxon>
        <taxon>Pleosporales</taxon>
        <taxon>Lophiostomataceae</taxon>
        <taxon>Lophiostoma</taxon>
    </lineage>
</organism>